<reference evidence="1" key="1">
    <citation type="submission" date="2023-03" db="EMBL/GenBank/DDBJ databases">
        <authorList>
            <person name="Steffen K."/>
            <person name="Cardenas P."/>
        </authorList>
    </citation>
    <scope>NUCLEOTIDE SEQUENCE</scope>
</reference>
<proteinExistence type="predicted"/>
<dbReference type="Proteomes" id="UP001174909">
    <property type="component" value="Unassembled WGS sequence"/>
</dbReference>
<evidence type="ECO:0000313" key="1">
    <source>
        <dbReference type="EMBL" id="CAI8037100.1"/>
    </source>
</evidence>
<dbReference type="EMBL" id="CASHTH010002911">
    <property type="protein sequence ID" value="CAI8037100.1"/>
    <property type="molecule type" value="Genomic_DNA"/>
</dbReference>
<comment type="caution">
    <text evidence="1">The sequence shown here is derived from an EMBL/GenBank/DDBJ whole genome shotgun (WGS) entry which is preliminary data.</text>
</comment>
<feature type="non-terminal residue" evidence="1">
    <location>
        <position position="1"/>
    </location>
</feature>
<dbReference type="AlphaFoldDB" id="A0AA35SVY1"/>
<sequence>MYLVKIKMFFSYYFWKKAILSLTVPLRGLPSPSSSLVVVGGVLVELGKGVRLVTEDEVEGVLLVTGDEVEGVLLVTWEAGRGKVCLVLVAEGVLLVTSVEEGWEVLFGVEVSVQGVLLVTGVAVGLVLVGGDVDLVKLVDLVVGGECEAGEVFVVVLVEVVSSVGLVTRGVVDLSLEVGVATGAGDGEAGEVGERVGGATSPVGDWGSAELPSLLLSRALTLCFFF</sequence>
<keyword evidence="2" id="KW-1185">Reference proteome</keyword>
<evidence type="ECO:0000313" key="2">
    <source>
        <dbReference type="Proteomes" id="UP001174909"/>
    </source>
</evidence>
<accession>A0AA35SVY1</accession>
<protein>
    <submittedName>
        <fullName evidence="1">Uncharacterized protein</fullName>
    </submittedName>
</protein>
<gene>
    <name evidence="1" type="ORF">GBAR_LOCUS20752</name>
</gene>
<organism evidence="1 2">
    <name type="scientific">Geodia barretti</name>
    <name type="common">Barrett's horny sponge</name>
    <dbReference type="NCBI Taxonomy" id="519541"/>
    <lineage>
        <taxon>Eukaryota</taxon>
        <taxon>Metazoa</taxon>
        <taxon>Porifera</taxon>
        <taxon>Demospongiae</taxon>
        <taxon>Heteroscleromorpha</taxon>
        <taxon>Tetractinellida</taxon>
        <taxon>Astrophorina</taxon>
        <taxon>Geodiidae</taxon>
        <taxon>Geodia</taxon>
    </lineage>
</organism>
<name>A0AA35SVY1_GEOBA</name>